<sequence>MLTENKRFLILIGVIGIVVIALSGTARFLGSRLWSSGPQEAETSAALPAEQSTPPPVIPAEVTPPVQAPPPKAPSHPIAEGKVPLEFQALEARLAAMEQALSNRSGEKQALKEKMAEADALISRAEGIVRRPDAPSSAPVKSKTSDQGGNTDIEHLRQRLGILKDRLGTDGQ</sequence>
<reference evidence="3" key="1">
    <citation type="submission" date="2019-02" db="EMBL/GenBank/DDBJ databases">
        <authorList>
            <person name="Gruber-Vodicka R. H."/>
            <person name="Seah K. B. B."/>
        </authorList>
    </citation>
    <scope>NUCLEOTIDE SEQUENCE</scope>
    <source>
        <strain evidence="3">BECK_S1320</strain>
    </source>
</reference>
<evidence type="ECO:0000256" key="1">
    <source>
        <dbReference type="SAM" id="MobiDB-lite"/>
    </source>
</evidence>
<feature type="transmembrane region" description="Helical" evidence="2">
    <location>
        <begin position="7"/>
        <end position="29"/>
    </location>
</feature>
<feature type="region of interest" description="Disordered" evidence="1">
    <location>
        <begin position="40"/>
        <end position="82"/>
    </location>
</feature>
<accession>A0A450Z975</accession>
<name>A0A450Z975_9GAMM</name>
<dbReference type="AlphaFoldDB" id="A0A450Z975"/>
<evidence type="ECO:0000256" key="2">
    <source>
        <dbReference type="SAM" id="Phobius"/>
    </source>
</evidence>
<organism evidence="3">
    <name type="scientific">Candidatus Kentrum sp. SD</name>
    <dbReference type="NCBI Taxonomy" id="2126332"/>
    <lineage>
        <taxon>Bacteria</taxon>
        <taxon>Pseudomonadati</taxon>
        <taxon>Pseudomonadota</taxon>
        <taxon>Gammaproteobacteria</taxon>
        <taxon>Candidatus Kentrum</taxon>
    </lineage>
</organism>
<protein>
    <submittedName>
        <fullName evidence="3">Uncharacterized protein</fullName>
    </submittedName>
</protein>
<keyword evidence="2" id="KW-1133">Transmembrane helix</keyword>
<gene>
    <name evidence="3" type="ORF">BECKSD772E_GA0070983_13691</name>
</gene>
<evidence type="ECO:0000313" key="3">
    <source>
        <dbReference type="EMBL" id="VFK50337.1"/>
    </source>
</evidence>
<proteinExistence type="predicted"/>
<keyword evidence="2" id="KW-0472">Membrane</keyword>
<feature type="region of interest" description="Disordered" evidence="1">
    <location>
        <begin position="126"/>
        <end position="155"/>
    </location>
</feature>
<keyword evidence="2" id="KW-0812">Transmembrane</keyword>
<dbReference type="EMBL" id="CAADFU010000369">
    <property type="protein sequence ID" value="VFK50337.1"/>
    <property type="molecule type" value="Genomic_DNA"/>
</dbReference>